<organism evidence="2">
    <name type="scientific">Opuntia streptacantha</name>
    <name type="common">Prickly pear cactus</name>
    <name type="synonym">Opuntia cardona</name>
    <dbReference type="NCBI Taxonomy" id="393608"/>
    <lineage>
        <taxon>Eukaryota</taxon>
        <taxon>Viridiplantae</taxon>
        <taxon>Streptophyta</taxon>
        <taxon>Embryophyta</taxon>
        <taxon>Tracheophyta</taxon>
        <taxon>Spermatophyta</taxon>
        <taxon>Magnoliopsida</taxon>
        <taxon>eudicotyledons</taxon>
        <taxon>Gunneridae</taxon>
        <taxon>Pentapetalae</taxon>
        <taxon>Caryophyllales</taxon>
        <taxon>Cactineae</taxon>
        <taxon>Cactaceae</taxon>
        <taxon>Opuntioideae</taxon>
        <taxon>Opuntia</taxon>
    </lineage>
</organism>
<sequence length="115" mass="12773">MPWALQVSGMEFFKTMNRQSCNGKVGEQLPACLEHVQRGPREGEIRREKGGGRLEVLHRGPRDGQLVQWSWTMSWTPAPRRLPLPRGKGGVSSSLTALRGWFDSNPGLPLGGQHS</sequence>
<name>A0A7C9CZD1_OPUST</name>
<reference evidence="2" key="1">
    <citation type="journal article" date="2013" name="J. Plant Res.">
        <title>Effect of fungi and light on seed germination of three Opuntia species from semiarid lands of central Mexico.</title>
        <authorList>
            <person name="Delgado-Sanchez P."/>
            <person name="Jimenez-Bremont J.F."/>
            <person name="Guerrero-Gonzalez Mde L."/>
            <person name="Flores J."/>
        </authorList>
    </citation>
    <scope>NUCLEOTIDE SEQUENCE</scope>
    <source>
        <tissue evidence="2">Cladode</tissue>
    </source>
</reference>
<proteinExistence type="predicted"/>
<dbReference type="AlphaFoldDB" id="A0A7C9CZD1"/>
<protein>
    <submittedName>
        <fullName evidence="2">Uncharacterized protein</fullName>
    </submittedName>
</protein>
<accession>A0A7C9CZD1</accession>
<reference evidence="2" key="2">
    <citation type="submission" date="2020-07" db="EMBL/GenBank/DDBJ databases">
        <authorList>
            <person name="Vera ALvarez R."/>
            <person name="Arias-Moreno D.M."/>
            <person name="Jimenez-Jacinto V."/>
            <person name="Jimenez-Bremont J.F."/>
            <person name="Swaminathan K."/>
            <person name="Moose S.P."/>
            <person name="Guerrero-Gonzalez M.L."/>
            <person name="Marino-Ramirez L."/>
            <person name="Landsman D."/>
            <person name="Rodriguez-Kessler M."/>
            <person name="Delgado-Sanchez P."/>
        </authorList>
    </citation>
    <scope>NUCLEOTIDE SEQUENCE</scope>
    <source>
        <tissue evidence="2">Cladode</tissue>
    </source>
</reference>
<dbReference type="EMBL" id="GISG01060674">
    <property type="protein sequence ID" value="MBA4627185.1"/>
    <property type="molecule type" value="Transcribed_RNA"/>
</dbReference>
<evidence type="ECO:0000313" key="2">
    <source>
        <dbReference type="EMBL" id="MBA4627185.1"/>
    </source>
</evidence>
<feature type="region of interest" description="Disordered" evidence="1">
    <location>
        <begin position="82"/>
        <end position="115"/>
    </location>
</feature>
<evidence type="ECO:0000256" key="1">
    <source>
        <dbReference type="SAM" id="MobiDB-lite"/>
    </source>
</evidence>